<reference evidence="1" key="1">
    <citation type="journal article" date="2023" name="Mol. Phylogenet. Evol.">
        <title>Genome-scale phylogeny and comparative genomics of the fungal order Sordariales.</title>
        <authorList>
            <person name="Hensen N."/>
            <person name="Bonometti L."/>
            <person name="Westerberg I."/>
            <person name="Brannstrom I.O."/>
            <person name="Guillou S."/>
            <person name="Cros-Aarteil S."/>
            <person name="Calhoun S."/>
            <person name="Haridas S."/>
            <person name="Kuo A."/>
            <person name="Mondo S."/>
            <person name="Pangilinan J."/>
            <person name="Riley R."/>
            <person name="LaButti K."/>
            <person name="Andreopoulos B."/>
            <person name="Lipzen A."/>
            <person name="Chen C."/>
            <person name="Yan M."/>
            <person name="Daum C."/>
            <person name="Ng V."/>
            <person name="Clum A."/>
            <person name="Steindorff A."/>
            <person name="Ohm R.A."/>
            <person name="Martin F."/>
            <person name="Silar P."/>
            <person name="Natvig D.O."/>
            <person name="Lalanne C."/>
            <person name="Gautier V."/>
            <person name="Ament-Velasquez S.L."/>
            <person name="Kruys A."/>
            <person name="Hutchinson M.I."/>
            <person name="Powell A.J."/>
            <person name="Barry K."/>
            <person name="Miller A.N."/>
            <person name="Grigoriev I.V."/>
            <person name="Debuchy R."/>
            <person name="Gladieux P."/>
            <person name="Hiltunen Thoren M."/>
            <person name="Johannesson H."/>
        </authorList>
    </citation>
    <scope>NUCLEOTIDE SEQUENCE</scope>
    <source>
        <strain evidence="1">CBS 103.79</strain>
    </source>
</reference>
<organism evidence="1 2">
    <name type="scientific">Staphylotrichum tortipilum</name>
    <dbReference type="NCBI Taxonomy" id="2831512"/>
    <lineage>
        <taxon>Eukaryota</taxon>
        <taxon>Fungi</taxon>
        <taxon>Dikarya</taxon>
        <taxon>Ascomycota</taxon>
        <taxon>Pezizomycotina</taxon>
        <taxon>Sordariomycetes</taxon>
        <taxon>Sordariomycetidae</taxon>
        <taxon>Sordariales</taxon>
        <taxon>Chaetomiaceae</taxon>
        <taxon>Staphylotrichum</taxon>
    </lineage>
</organism>
<dbReference type="AlphaFoldDB" id="A0AAN6MFD6"/>
<dbReference type="SUPFAM" id="SSF51338">
    <property type="entry name" value="Composite domain of metallo-dependent hydrolases"/>
    <property type="match status" value="1"/>
</dbReference>
<keyword evidence="2" id="KW-1185">Reference proteome</keyword>
<dbReference type="Proteomes" id="UP001303889">
    <property type="component" value="Unassembled WGS sequence"/>
</dbReference>
<protein>
    <submittedName>
        <fullName evidence="1">Uncharacterized protein</fullName>
    </submittedName>
</protein>
<gene>
    <name evidence="1" type="ORF">C8A05DRAFT_37457</name>
</gene>
<sequence length="81" mass="9017">MADNPNTVTIHTSLLFDPMQKSFLEHMSIHINTQTGAIIRLEPRNTPDLPLPLGLNDIDLRGKVVLPGLVDSHTHVFLHSD</sequence>
<comment type="caution">
    <text evidence="1">The sequence shown here is derived from an EMBL/GenBank/DDBJ whole genome shotgun (WGS) entry which is preliminary data.</text>
</comment>
<reference evidence="1" key="2">
    <citation type="submission" date="2023-05" db="EMBL/GenBank/DDBJ databases">
        <authorList>
            <consortium name="Lawrence Berkeley National Laboratory"/>
            <person name="Steindorff A."/>
            <person name="Hensen N."/>
            <person name="Bonometti L."/>
            <person name="Westerberg I."/>
            <person name="Brannstrom I.O."/>
            <person name="Guillou S."/>
            <person name="Cros-Aarteil S."/>
            <person name="Calhoun S."/>
            <person name="Haridas S."/>
            <person name="Kuo A."/>
            <person name="Mondo S."/>
            <person name="Pangilinan J."/>
            <person name="Riley R."/>
            <person name="Labutti K."/>
            <person name="Andreopoulos B."/>
            <person name="Lipzen A."/>
            <person name="Chen C."/>
            <person name="Yanf M."/>
            <person name="Daum C."/>
            <person name="Ng V."/>
            <person name="Clum A."/>
            <person name="Ohm R."/>
            <person name="Martin F."/>
            <person name="Silar P."/>
            <person name="Natvig D."/>
            <person name="Lalanne C."/>
            <person name="Gautier V."/>
            <person name="Ament-Velasquez S.L."/>
            <person name="Kruys A."/>
            <person name="Hutchinson M.I."/>
            <person name="Powell A.J."/>
            <person name="Barry K."/>
            <person name="Miller A.N."/>
            <person name="Grigoriev I.V."/>
            <person name="Debuchy R."/>
            <person name="Gladieux P."/>
            <person name="Thoren M.H."/>
            <person name="Johannesson H."/>
        </authorList>
    </citation>
    <scope>NUCLEOTIDE SEQUENCE</scope>
    <source>
        <strain evidence="1">CBS 103.79</strain>
    </source>
</reference>
<name>A0AAN6MFD6_9PEZI</name>
<evidence type="ECO:0000313" key="1">
    <source>
        <dbReference type="EMBL" id="KAK3898943.1"/>
    </source>
</evidence>
<dbReference type="Gene3D" id="2.30.40.10">
    <property type="entry name" value="Urease, subunit C, domain 1"/>
    <property type="match status" value="1"/>
</dbReference>
<accession>A0AAN6MFD6</accession>
<feature type="non-terminal residue" evidence="1">
    <location>
        <position position="81"/>
    </location>
</feature>
<evidence type="ECO:0000313" key="2">
    <source>
        <dbReference type="Proteomes" id="UP001303889"/>
    </source>
</evidence>
<dbReference type="EMBL" id="MU855856">
    <property type="protein sequence ID" value="KAK3898943.1"/>
    <property type="molecule type" value="Genomic_DNA"/>
</dbReference>
<proteinExistence type="predicted"/>
<dbReference type="InterPro" id="IPR011059">
    <property type="entry name" value="Metal-dep_hydrolase_composite"/>
</dbReference>
<dbReference type="GO" id="GO:0016810">
    <property type="term" value="F:hydrolase activity, acting on carbon-nitrogen (but not peptide) bonds"/>
    <property type="evidence" value="ECO:0007669"/>
    <property type="project" value="InterPro"/>
</dbReference>